<proteinExistence type="predicted"/>
<dbReference type="EMBL" id="BPLR01001103">
    <property type="protein sequence ID" value="GIZ00025.1"/>
    <property type="molecule type" value="Genomic_DNA"/>
</dbReference>
<organism evidence="1 2">
    <name type="scientific">Caerostris extrusa</name>
    <name type="common">Bark spider</name>
    <name type="synonym">Caerostris bankana</name>
    <dbReference type="NCBI Taxonomy" id="172846"/>
    <lineage>
        <taxon>Eukaryota</taxon>
        <taxon>Metazoa</taxon>
        <taxon>Ecdysozoa</taxon>
        <taxon>Arthropoda</taxon>
        <taxon>Chelicerata</taxon>
        <taxon>Arachnida</taxon>
        <taxon>Araneae</taxon>
        <taxon>Araneomorphae</taxon>
        <taxon>Entelegynae</taxon>
        <taxon>Araneoidea</taxon>
        <taxon>Araneidae</taxon>
        <taxon>Caerostris</taxon>
    </lineage>
</organism>
<keyword evidence="2" id="KW-1185">Reference proteome</keyword>
<dbReference type="AlphaFoldDB" id="A0AAV4Y1J1"/>
<reference evidence="1 2" key="1">
    <citation type="submission" date="2021-06" db="EMBL/GenBank/DDBJ databases">
        <title>Caerostris extrusa draft genome.</title>
        <authorList>
            <person name="Kono N."/>
            <person name="Arakawa K."/>
        </authorList>
    </citation>
    <scope>NUCLEOTIDE SEQUENCE [LARGE SCALE GENOMIC DNA]</scope>
</reference>
<evidence type="ECO:0000313" key="1">
    <source>
        <dbReference type="EMBL" id="GIZ00025.1"/>
    </source>
</evidence>
<comment type="caution">
    <text evidence="1">The sequence shown here is derived from an EMBL/GenBank/DDBJ whole genome shotgun (WGS) entry which is preliminary data.</text>
</comment>
<sequence>MRIALRYIVESGSPIVCRNSHSTSSKTIAKCSSNYRAPFLQTTCLCILLELAPTNPYHLRRDLFHAIDHTGSRSPTPHPSACDIPAVWGRKKIGCRTSPSEENATTMLQGCRCSGERGLVDVIPPMGGVNNPHKYFTIE</sequence>
<name>A0AAV4Y1J1_CAEEX</name>
<gene>
    <name evidence="1" type="ORF">CEXT_97451</name>
</gene>
<accession>A0AAV4Y1J1</accession>
<evidence type="ECO:0000313" key="2">
    <source>
        <dbReference type="Proteomes" id="UP001054945"/>
    </source>
</evidence>
<protein>
    <submittedName>
        <fullName evidence="1">Uncharacterized protein</fullName>
    </submittedName>
</protein>
<dbReference type="Proteomes" id="UP001054945">
    <property type="component" value="Unassembled WGS sequence"/>
</dbReference>